<gene>
    <name evidence="8" type="primary">yedA</name>
    <name evidence="8" type="ORF">EKH80_12975</name>
</gene>
<evidence type="ECO:0000256" key="5">
    <source>
        <dbReference type="ARBA" id="ARBA00023136"/>
    </source>
</evidence>
<dbReference type="OrthoDB" id="9812547at2"/>
<dbReference type="GO" id="GO:0016020">
    <property type="term" value="C:membrane"/>
    <property type="evidence" value="ECO:0007669"/>
    <property type="project" value="UniProtKB-SubCell"/>
</dbReference>
<feature type="domain" description="EamA" evidence="7">
    <location>
        <begin position="24"/>
        <end position="152"/>
    </location>
</feature>
<feature type="transmembrane region" description="Helical" evidence="6">
    <location>
        <begin position="21"/>
        <end position="44"/>
    </location>
</feature>
<keyword evidence="5 6" id="KW-0472">Membrane</keyword>
<dbReference type="Proteomes" id="UP000274358">
    <property type="component" value="Unassembled WGS sequence"/>
</dbReference>
<accession>A0A432M4E8</accession>
<evidence type="ECO:0000256" key="6">
    <source>
        <dbReference type="SAM" id="Phobius"/>
    </source>
</evidence>
<organism evidence="8 9">
    <name type="scientific">Dyella choica</name>
    <dbReference type="NCBI Taxonomy" id="1927959"/>
    <lineage>
        <taxon>Bacteria</taxon>
        <taxon>Pseudomonadati</taxon>
        <taxon>Pseudomonadota</taxon>
        <taxon>Gammaproteobacteria</taxon>
        <taxon>Lysobacterales</taxon>
        <taxon>Rhodanobacteraceae</taxon>
        <taxon>Dyella</taxon>
    </lineage>
</organism>
<comment type="caution">
    <text evidence="8">The sequence shown here is derived from an EMBL/GenBank/DDBJ whole genome shotgun (WGS) entry which is preliminary data.</text>
</comment>
<comment type="subcellular location">
    <subcellularLocation>
        <location evidence="1">Membrane</location>
        <topology evidence="1">Multi-pass membrane protein</topology>
    </subcellularLocation>
</comment>
<reference evidence="8 9" key="1">
    <citation type="submission" date="2018-12" db="EMBL/GenBank/DDBJ databases">
        <title>Dyella dinghuensis sp. nov. DHOA06 and Dyella choica sp. nov. 4M-K27, isolated from forest soil.</title>
        <authorList>
            <person name="Qiu L.-H."/>
            <person name="Gao Z.-H."/>
        </authorList>
    </citation>
    <scope>NUCLEOTIDE SEQUENCE [LARGE SCALE GENOMIC DNA]</scope>
    <source>
        <strain evidence="8 9">4M-K27</strain>
    </source>
</reference>
<feature type="domain" description="EamA" evidence="7">
    <location>
        <begin position="163"/>
        <end position="296"/>
    </location>
</feature>
<evidence type="ECO:0000256" key="1">
    <source>
        <dbReference type="ARBA" id="ARBA00004141"/>
    </source>
</evidence>
<dbReference type="AlphaFoldDB" id="A0A432M4E8"/>
<feature type="transmembrane region" description="Helical" evidence="6">
    <location>
        <begin position="257"/>
        <end position="274"/>
    </location>
</feature>
<evidence type="ECO:0000259" key="7">
    <source>
        <dbReference type="Pfam" id="PF00892"/>
    </source>
</evidence>
<dbReference type="InterPro" id="IPR050638">
    <property type="entry name" value="AA-Vitamin_Transporters"/>
</dbReference>
<proteinExistence type="inferred from homology"/>
<dbReference type="Pfam" id="PF00892">
    <property type="entry name" value="EamA"/>
    <property type="match status" value="2"/>
</dbReference>
<feature type="transmembrane region" description="Helical" evidence="6">
    <location>
        <begin position="223"/>
        <end position="245"/>
    </location>
</feature>
<feature type="transmembrane region" description="Helical" evidence="6">
    <location>
        <begin position="138"/>
        <end position="157"/>
    </location>
</feature>
<keyword evidence="9" id="KW-1185">Reference proteome</keyword>
<dbReference type="NCBIfam" id="NF008432">
    <property type="entry name" value="PRK11272.1"/>
    <property type="match status" value="1"/>
</dbReference>
<sequence>MNDSADHTLAMAGDESRAGKWVPLAMFALYIVWGSTYLAIRVALESYPPFLLAGVRFAIAGCLLFGYLRLRGTAMPTPLQWRNAAFTGVLLLGFGNGLVCYAEQSVSSGISAVAVASLPLFAAIFAGLYKDWPTRRESIGLIIGFLGVIVLNLGNALSGSHVGAAALLVAAMAWAFGSVWSKHQEMPQGMMNTAAQMLCGSVALLAAGFLGGEKLPAHPMLHANLAAAYLVVFGSLVAFSAYLYALKHARPAFATSYAYVNPPVAVLFGVLLLGEKVGPYDVAGMAVILFGVVIITLAKQRRAR</sequence>
<dbReference type="EMBL" id="RYYV01000009">
    <property type="protein sequence ID" value="RUL74397.1"/>
    <property type="molecule type" value="Genomic_DNA"/>
</dbReference>
<dbReference type="InterPro" id="IPR037185">
    <property type="entry name" value="EmrE-like"/>
</dbReference>
<keyword evidence="3 6" id="KW-0812">Transmembrane</keyword>
<comment type="similarity">
    <text evidence="2">Belongs to the EamA transporter family.</text>
</comment>
<evidence type="ECO:0000256" key="3">
    <source>
        <dbReference type="ARBA" id="ARBA00022692"/>
    </source>
</evidence>
<dbReference type="InterPro" id="IPR000620">
    <property type="entry name" value="EamA_dom"/>
</dbReference>
<feature type="transmembrane region" description="Helical" evidence="6">
    <location>
        <begin position="193"/>
        <end position="211"/>
    </location>
</feature>
<keyword evidence="4 6" id="KW-1133">Transmembrane helix</keyword>
<dbReference type="PANTHER" id="PTHR32322:SF2">
    <property type="entry name" value="EAMA DOMAIN-CONTAINING PROTEIN"/>
    <property type="match status" value="1"/>
</dbReference>
<feature type="transmembrane region" description="Helical" evidence="6">
    <location>
        <begin position="105"/>
        <end position="126"/>
    </location>
</feature>
<protein>
    <submittedName>
        <fullName evidence="8">Drug/metabolite exporter YedA</fullName>
    </submittedName>
</protein>
<feature type="transmembrane region" description="Helical" evidence="6">
    <location>
        <begin position="50"/>
        <end position="68"/>
    </location>
</feature>
<feature type="transmembrane region" description="Helical" evidence="6">
    <location>
        <begin position="80"/>
        <end position="99"/>
    </location>
</feature>
<feature type="transmembrane region" description="Helical" evidence="6">
    <location>
        <begin position="163"/>
        <end position="181"/>
    </location>
</feature>
<name>A0A432M4E8_9GAMM</name>
<dbReference type="Gene3D" id="1.10.3730.20">
    <property type="match status" value="1"/>
</dbReference>
<feature type="transmembrane region" description="Helical" evidence="6">
    <location>
        <begin position="280"/>
        <end position="298"/>
    </location>
</feature>
<dbReference type="PANTHER" id="PTHR32322">
    <property type="entry name" value="INNER MEMBRANE TRANSPORTER"/>
    <property type="match status" value="1"/>
</dbReference>
<evidence type="ECO:0000313" key="8">
    <source>
        <dbReference type="EMBL" id="RUL74397.1"/>
    </source>
</evidence>
<evidence type="ECO:0000256" key="2">
    <source>
        <dbReference type="ARBA" id="ARBA00007362"/>
    </source>
</evidence>
<evidence type="ECO:0000313" key="9">
    <source>
        <dbReference type="Proteomes" id="UP000274358"/>
    </source>
</evidence>
<evidence type="ECO:0000256" key="4">
    <source>
        <dbReference type="ARBA" id="ARBA00022989"/>
    </source>
</evidence>
<dbReference type="SUPFAM" id="SSF103481">
    <property type="entry name" value="Multidrug resistance efflux transporter EmrE"/>
    <property type="match status" value="2"/>
</dbReference>